<sequence>MPSNATLVFEKLEQDVNALLTLHTGCGSPGRPKGDNRPLLRSALVVLVTAWENYVEQVLSEATDHVIPTIAADPTLLSPFLREAVANKAEKSVWAVIGDGWLDVARKRLNHEIGTFNNAASRQVNDLTRKVLGIESILDAVNWQQYDAMKAQAELTALVNDIRGEIVHRGTTPSSLHLAGVKSWQSFMNNLVRCFDEALAEAVAMRYGSRPW</sequence>
<accession>A0A810MX53</accession>
<feature type="domain" description="RiboL-PSP-HEPN" evidence="1">
    <location>
        <begin position="16"/>
        <end position="200"/>
    </location>
</feature>
<dbReference type="EMBL" id="AP023359">
    <property type="protein sequence ID" value="BCJ65652.1"/>
    <property type="molecule type" value="Genomic_DNA"/>
</dbReference>
<protein>
    <recommendedName>
        <fullName evidence="1">RiboL-PSP-HEPN domain-containing protein</fullName>
    </recommendedName>
</protein>
<evidence type="ECO:0000259" key="1">
    <source>
        <dbReference type="Pfam" id="PF18735"/>
    </source>
</evidence>
<gene>
    <name evidence="2" type="ORF">Prubr_26730</name>
</gene>
<dbReference type="InterPro" id="IPR041519">
    <property type="entry name" value="HEPN_RiboL-PSP"/>
</dbReference>
<reference evidence="2" key="1">
    <citation type="submission" date="2020-08" db="EMBL/GenBank/DDBJ databases">
        <title>Whole genome shotgun sequence of Polymorphospora rubra NBRC 101157.</title>
        <authorList>
            <person name="Komaki H."/>
            <person name="Tamura T."/>
        </authorList>
    </citation>
    <scope>NUCLEOTIDE SEQUENCE</scope>
    <source>
        <strain evidence="2">NBRC 101157</strain>
    </source>
</reference>
<dbReference type="RefSeq" id="WP_212825241.1">
    <property type="nucleotide sequence ID" value="NZ_AP023359.1"/>
</dbReference>
<evidence type="ECO:0000313" key="2">
    <source>
        <dbReference type="EMBL" id="BCJ65652.1"/>
    </source>
</evidence>
<proteinExistence type="predicted"/>
<dbReference type="Pfam" id="PF18735">
    <property type="entry name" value="HEPN_RiboL-PSP"/>
    <property type="match status" value="1"/>
</dbReference>
<keyword evidence="3" id="KW-1185">Reference proteome</keyword>
<evidence type="ECO:0000313" key="3">
    <source>
        <dbReference type="Proteomes" id="UP000680866"/>
    </source>
</evidence>
<dbReference type="AlphaFoldDB" id="A0A810MX53"/>
<dbReference type="Proteomes" id="UP000680866">
    <property type="component" value="Chromosome"/>
</dbReference>
<dbReference type="KEGG" id="pry:Prubr_26730"/>
<name>A0A810MX53_9ACTN</name>
<organism evidence="2 3">
    <name type="scientific">Polymorphospora rubra</name>
    <dbReference type="NCBI Taxonomy" id="338584"/>
    <lineage>
        <taxon>Bacteria</taxon>
        <taxon>Bacillati</taxon>
        <taxon>Actinomycetota</taxon>
        <taxon>Actinomycetes</taxon>
        <taxon>Micromonosporales</taxon>
        <taxon>Micromonosporaceae</taxon>
        <taxon>Polymorphospora</taxon>
    </lineage>
</organism>